<dbReference type="Gene3D" id="3.30.740.10">
    <property type="entry name" value="Protein Inhibitor Of Neuronal Nitric Oxide Synthase"/>
    <property type="match status" value="1"/>
</dbReference>
<organism evidence="1 2">
    <name type="scientific">Theropithecus gelada</name>
    <name type="common">Gelada baboon</name>
    <dbReference type="NCBI Taxonomy" id="9565"/>
    <lineage>
        <taxon>Eukaryota</taxon>
        <taxon>Metazoa</taxon>
        <taxon>Chordata</taxon>
        <taxon>Craniata</taxon>
        <taxon>Vertebrata</taxon>
        <taxon>Euteleostomi</taxon>
        <taxon>Mammalia</taxon>
        <taxon>Eutheria</taxon>
        <taxon>Euarchontoglires</taxon>
        <taxon>Primates</taxon>
        <taxon>Haplorrhini</taxon>
        <taxon>Catarrhini</taxon>
        <taxon>Cercopithecidae</taxon>
        <taxon>Cercopithecinae</taxon>
        <taxon>Theropithecus</taxon>
    </lineage>
</organism>
<dbReference type="SUPFAM" id="SSF54648">
    <property type="entry name" value="DLC"/>
    <property type="match status" value="1"/>
</dbReference>
<reference evidence="1" key="1">
    <citation type="submission" date="2018-05" db="EMBL/GenBank/DDBJ databases">
        <title>Whole genome of Theropithecus gelada.</title>
        <authorList>
            <person name="Chiou K.L."/>
            <person name="Snyder-Mackler N."/>
        </authorList>
    </citation>
    <scope>NUCLEOTIDE SEQUENCE [LARGE SCALE GENOMIC DNA]</scope>
</reference>
<evidence type="ECO:0000313" key="2">
    <source>
        <dbReference type="Proteomes" id="UP000694411"/>
    </source>
</evidence>
<protein>
    <recommendedName>
        <fullName evidence="3">Dynein light chain</fullName>
    </recommendedName>
</protein>
<dbReference type="Proteomes" id="UP000694411">
    <property type="component" value="Chromosome 7b"/>
</dbReference>
<evidence type="ECO:0008006" key="3">
    <source>
        <dbReference type="Google" id="ProtNLM"/>
    </source>
</evidence>
<dbReference type="InterPro" id="IPR037177">
    <property type="entry name" value="DLC_sf"/>
</dbReference>
<reference evidence="1" key="3">
    <citation type="submission" date="2025-09" db="UniProtKB">
        <authorList>
            <consortium name="Ensembl"/>
        </authorList>
    </citation>
    <scope>IDENTIFICATION</scope>
</reference>
<dbReference type="AlphaFoldDB" id="A0A8D2GEH7"/>
<keyword evidence="2" id="KW-1185">Reference proteome</keyword>
<dbReference type="GO" id="GO:0007017">
    <property type="term" value="P:microtubule-based process"/>
    <property type="evidence" value="ECO:0007669"/>
    <property type="project" value="InterPro"/>
</dbReference>
<dbReference type="GO" id="GO:0030286">
    <property type="term" value="C:dynein complex"/>
    <property type="evidence" value="ECO:0007669"/>
    <property type="project" value="InterPro"/>
</dbReference>
<proteinExistence type="predicted"/>
<dbReference type="Pfam" id="PF01221">
    <property type="entry name" value="Dynein_light"/>
    <property type="match status" value="1"/>
</dbReference>
<reference evidence="1" key="2">
    <citation type="submission" date="2025-08" db="UniProtKB">
        <authorList>
            <consortium name="Ensembl"/>
        </authorList>
    </citation>
    <scope>IDENTIFICATION</scope>
</reference>
<name>A0A8D2GEH7_THEGE</name>
<dbReference type="Ensembl" id="ENSTGET00000040288.1">
    <property type="protein sequence ID" value="ENSTGEP00000033923.1"/>
    <property type="gene ID" value="ENSTGEG00000027073.1"/>
</dbReference>
<dbReference type="InterPro" id="IPR001372">
    <property type="entry name" value="Dynein_light_chain_typ-1/2"/>
</dbReference>
<sequence>MCDQKAVIKNADISEEMQQNSVECATQVLGKYNKEKNIVADIKKESLWKLRRADQVVRCSGPA</sequence>
<accession>A0A8D2GEH7</accession>
<evidence type="ECO:0000313" key="1">
    <source>
        <dbReference type="Ensembl" id="ENSTGEP00000033923.1"/>
    </source>
</evidence>
<dbReference type="SMART" id="SM01375">
    <property type="entry name" value="Dynein_light"/>
    <property type="match status" value="1"/>
</dbReference>